<keyword evidence="2 3" id="KW-0808">Transferase</keyword>
<sequence length="179" mass="20191">MINRLFKKLIFHFLKLLLRPLDGRFPRIYMKMYNSLLKMMGVKMDGNPRYISTQVRFDDFDKIHLSERVVISEKVILLTHDYSLTTGLIALGNSPKTDIAFIKKISIGKNVFIGMGAIIMPGTVIHDNVLIGAGSVIRGIIKSDSIVIGNPGQIIGKLTDKAKKWDLQMEGSFIKKDRN</sequence>
<evidence type="ECO:0000313" key="4">
    <source>
        <dbReference type="Proteomes" id="UP000280825"/>
    </source>
</evidence>
<protein>
    <submittedName>
        <fullName evidence="3">Acyltransferase</fullName>
    </submittedName>
</protein>
<dbReference type="InterPro" id="IPR011004">
    <property type="entry name" value="Trimer_LpxA-like_sf"/>
</dbReference>
<dbReference type="RefSeq" id="WP_126562935.1">
    <property type="nucleotide sequence ID" value="NZ_RYDJ01000020.1"/>
</dbReference>
<accession>A0A3S0NXW3</accession>
<dbReference type="GO" id="GO:0008374">
    <property type="term" value="F:O-acyltransferase activity"/>
    <property type="evidence" value="ECO:0007669"/>
    <property type="project" value="TreeGrafter"/>
</dbReference>
<evidence type="ECO:0000256" key="1">
    <source>
        <dbReference type="ARBA" id="ARBA00007274"/>
    </source>
</evidence>
<dbReference type="EMBL" id="RYDJ01000020">
    <property type="protein sequence ID" value="RTZ02055.1"/>
    <property type="molecule type" value="Genomic_DNA"/>
</dbReference>
<evidence type="ECO:0000256" key="2">
    <source>
        <dbReference type="ARBA" id="ARBA00022679"/>
    </source>
</evidence>
<dbReference type="PANTHER" id="PTHR23416">
    <property type="entry name" value="SIALIC ACID SYNTHASE-RELATED"/>
    <property type="match status" value="1"/>
</dbReference>
<dbReference type="CDD" id="cd04647">
    <property type="entry name" value="LbH_MAT_like"/>
    <property type="match status" value="1"/>
</dbReference>
<comment type="caution">
    <text evidence="3">The sequence shown here is derived from an EMBL/GenBank/DDBJ whole genome shotgun (WGS) entry which is preliminary data.</text>
</comment>
<dbReference type="GO" id="GO:0005829">
    <property type="term" value="C:cytosol"/>
    <property type="evidence" value="ECO:0007669"/>
    <property type="project" value="TreeGrafter"/>
</dbReference>
<dbReference type="PANTHER" id="PTHR23416:SF23">
    <property type="entry name" value="ACETYLTRANSFERASE C18B11.09C-RELATED"/>
    <property type="match status" value="1"/>
</dbReference>
<keyword evidence="3" id="KW-0012">Acyltransferase</keyword>
<gene>
    <name evidence="3" type="ORF">EKL98_14060</name>
</gene>
<dbReference type="InterPro" id="IPR051159">
    <property type="entry name" value="Hexapeptide_acetyltransf"/>
</dbReference>
<comment type="similarity">
    <text evidence="1">Belongs to the transferase hexapeptide repeat family.</text>
</comment>
<dbReference type="Proteomes" id="UP000280825">
    <property type="component" value="Unassembled WGS sequence"/>
</dbReference>
<dbReference type="SUPFAM" id="SSF51161">
    <property type="entry name" value="Trimeric LpxA-like enzymes"/>
    <property type="match status" value="1"/>
</dbReference>
<proteinExistence type="inferred from homology"/>
<dbReference type="AlphaFoldDB" id="A0A3S0NXW3"/>
<dbReference type="InterPro" id="IPR001451">
    <property type="entry name" value="Hexapep"/>
</dbReference>
<keyword evidence="4" id="KW-1185">Reference proteome</keyword>
<organism evidence="3 4">
    <name type="scientific">Flavobacterium bomense</name>
    <dbReference type="NCBI Taxonomy" id="2497483"/>
    <lineage>
        <taxon>Bacteria</taxon>
        <taxon>Pseudomonadati</taxon>
        <taxon>Bacteroidota</taxon>
        <taxon>Flavobacteriia</taxon>
        <taxon>Flavobacteriales</taxon>
        <taxon>Flavobacteriaceae</taxon>
        <taxon>Flavobacterium</taxon>
    </lineage>
</organism>
<evidence type="ECO:0000313" key="3">
    <source>
        <dbReference type="EMBL" id="RTZ02055.1"/>
    </source>
</evidence>
<dbReference type="Gene3D" id="2.160.10.10">
    <property type="entry name" value="Hexapeptide repeat proteins"/>
    <property type="match status" value="1"/>
</dbReference>
<dbReference type="Pfam" id="PF00132">
    <property type="entry name" value="Hexapep"/>
    <property type="match status" value="1"/>
</dbReference>
<name>A0A3S0NXW3_9FLAO</name>
<reference evidence="3 4" key="1">
    <citation type="submission" date="2018-12" db="EMBL/GenBank/DDBJ databases">
        <title>Flavobacterium sp. nov., isolated from glacier ice.</title>
        <authorList>
            <person name="Liu Q."/>
            <person name="Xin Y.-H."/>
        </authorList>
    </citation>
    <scope>NUCLEOTIDE SEQUENCE [LARGE SCALE GENOMIC DNA]</scope>
    <source>
        <strain evidence="3 4">RB1N8</strain>
    </source>
</reference>